<name>A0A2U8WCE5_9HYPH</name>
<dbReference type="SUPFAM" id="SSF53448">
    <property type="entry name" value="Nucleotide-diphospho-sugar transferases"/>
    <property type="match status" value="1"/>
</dbReference>
<evidence type="ECO:0000313" key="3">
    <source>
        <dbReference type="Proteomes" id="UP000245926"/>
    </source>
</evidence>
<dbReference type="KEGG" id="mets:DK389_28600"/>
<evidence type="ECO:0000259" key="1">
    <source>
        <dbReference type="Pfam" id="PF00535"/>
    </source>
</evidence>
<dbReference type="PANTHER" id="PTHR43179:SF7">
    <property type="entry name" value="RHAMNOSYLTRANSFERASE WBBL"/>
    <property type="match status" value="1"/>
</dbReference>
<reference evidence="3" key="1">
    <citation type="submission" date="2018-05" db="EMBL/GenBank/DDBJ databases">
        <title>Complete Genome Sequence of Methylobacterium sp. 17SD2-17.</title>
        <authorList>
            <person name="Srinivasan S."/>
        </authorList>
    </citation>
    <scope>NUCLEOTIDE SEQUENCE [LARGE SCALE GENOMIC DNA]</scope>
    <source>
        <strain evidence="3">17SD2-17</strain>
    </source>
</reference>
<sequence length="493" mass="55360">MCLRSADGGQWRPRAPEDAISQAQRQCRGTFTCVINRSDLISATKFPEIRPLLAQVDVLLCDEDVRTLSGERRDPAFNGRWDPDASLGRPPSSLILFRTNLIEDCGGWRGPSEDGYACRLLQWDLLLRIGHHRRDVRIEHAPVVMVHRREVPAHALKPSPSVMEAIIKRFLNETGQGSTVQATGSSSGTLRLRYQRASTPKASIIVPTRDRIELLKPCIESLLSQTRYPHFEVLVVDNESSEPETHAFLTHAASDPRVRPIRCKGVFNWALSNNVGATDTDGEVLIFLNNDTVVINDDWLDELISQALRPEIGIVGAKLYYPDNRVQHAGIVVDRDGNALHGWRYALREDPGYLDQLSIVRSVSAVTGACMAIRRDVFRKLGGFDETLRVAWNDVDLCLRSWAAGYRVIWTPHAELYHHEGGTRSFDSSPQDEARAVRETDQVRNTHRALLPALNFQSPNLLCDRDQPYLSTRVLADLAERHPFESSLTRAAS</sequence>
<organism evidence="2 3">
    <name type="scientific">Methylobacterium durans</name>
    <dbReference type="NCBI Taxonomy" id="2202825"/>
    <lineage>
        <taxon>Bacteria</taxon>
        <taxon>Pseudomonadati</taxon>
        <taxon>Pseudomonadota</taxon>
        <taxon>Alphaproteobacteria</taxon>
        <taxon>Hyphomicrobiales</taxon>
        <taxon>Methylobacteriaceae</taxon>
        <taxon>Methylobacterium</taxon>
    </lineage>
</organism>
<accession>A0A2U8WCE5</accession>
<dbReference type="PANTHER" id="PTHR43179">
    <property type="entry name" value="RHAMNOSYLTRANSFERASE WBBL"/>
    <property type="match status" value="1"/>
</dbReference>
<dbReference type="InterPro" id="IPR029044">
    <property type="entry name" value="Nucleotide-diphossugar_trans"/>
</dbReference>
<dbReference type="OrthoDB" id="9802649at2"/>
<dbReference type="Pfam" id="PF00535">
    <property type="entry name" value="Glycos_transf_2"/>
    <property type="match status" value="1"/>
</dbReference>
<dbReference type="EMBL" id="CP029550">
    <property type="protein sequence ID" value="AWN43753.1"/>
    <property type="molecule type" value="Genomic_DNA"/>
</dbReference>
<protein>
    <recommendedName>
        <fullName evidence="1">Glycosyltransferase 2-like domain-containing protein</fullName>
    </recommendedName>
</protein>
<dbReference type="Proteomes" id="UP000245926">
    <property type="component" value="Chromosome"/>
</dbReference>
<dbReference type="CDD" id="cd04186">
    <property type="entry name" value="GT_2_like_c"/>
    <property type="match status" value="1"/>
</dbReference>
<dbReference type="Gene3D" id="3.90.550.10">
    <property type="entry name" value="Spore Coat Polysaccharide Biosynthesis Protein SpsA, Chain A"/>
    <property type="match status" value="1"/>
</dbReference>
<gene>
    <name evidence="2" type="ORF">DK389_28600</name>
</gene>
<evidence type="ECO:0000313" key="2">
    <source>
        <dbReference type="EMBL" id="AWN43753.1"/>
    </source>
</evidence>
<keyword evidence="3" id="KW-1185">Reference proteome</keyword>
<dbReference type="AlphaFoldDB" id="A0A2U8WCE5"/>
<dbReference type="InterPro" id="IPR001173">
    <property type="entry name" value="Glyco_trans_2-like"/>
</dbReference>
<feature type="domain" description="Glycosyltransferase 2-like" evidence="1">
    <location>
        <begin position="203"/>
        <end position="381"/>
    </location>
</feature>
<proteinExistence type="predicted"/>